<evidence type="ECO:0000259" key="9">
    <source>
        <dbReference type="Pfam" id="PF01578"/>
    </source>
</evidence>
<dbReference type="Proteomes" id="UP000178606">
    <property type="component" value="Unassembled WGS sequence"/>
</dbReference>
<evidence type="ECO:0000256" key="4">
    <source>
        <dbReference type="ARBA" id="ARBA00022692"/>
    </source>
</evidence>
<feature type="transmembrane region" description="Helical" evidence="8">
    <location>
        <begin position="43"/>
        <end position="63"/>
    </location>
</feature>
<keyword evidence="4 8" id="KW-0812">Transmembrane</keyword>
<dbReference type="GO" id="GO:0015232">
    <property type="term" value="F:heme transmembrane transporter activity"/>
    <property type="evidence" value="ECO:0007669"/>
    <property type="project" value="InterPro"/>
</dbReference>
<keyword evidence="5" id="KW-0201">Cytochrome c-type biogenesis</keyword>
<evidence type="ECO:0000256" key="7">
    <source>
        <dbReference type="ARBA" id="ARBA00023136"/>
    </source>
</evidence>
<protein>
    <recommendedName>
        <fullName evidence="3">Heme exporter protein C</fullName>
    </recommendedName>
</protein>
<dbReference type="PANTHER" id="PTHR30071:SF1">
    <property type="entry name" value="CYTOCHROME B_B6 PROTEIN-RELATED"/>
    <property type="match status" value="1"/>
</dbReference>
<proteinExistence type="inferred from homology"/>
<dbReference type="InterPro" id="IPR045062">
    <property type="entry name" value="Cyt_c_biogenesis_CcsA/CcmC"/>
</dbReference>
<dbReference type="GO" id="GO:0005886">
    <property type="term" value="C:plasma membrane"/>
    <property type="evidence" value="ECO:0007669"/>
    <property type="project" value="TreeGrafter"/>
</dbReference>
<evidence type="ECO:0000313" key="11">
    <source>
        <dbReference type="Proteomes" id="UP000178606"/>
    </source>
</evidence>
<dbReference type="GO" id="GO:0020037">
    <property type="term" value="F:heme binding"/>
    <property type="evidence" value="ECO:0007669"/>
    <property type="project" value="InterPro"/>
</dbReference>
<keyword evidence="6 8" id="KW-1133">Transmembrane helix</keyword>
<name>A0A1F6CSW1_HANXR</name>
<comment type="similarity">
    <text evidence="2">Belongs to the CcmC/CycZ/HelC family.</text>
</comment>
<evidence type="ECO:0000313" key="10">
    <source>
        <dbReference type="EMBL" id="OGG52170.1"/>
    </source>
</evidence>
<feature type="transmembrane region" description="Helical" evidence="8">
    <location>
        <begin position="137"/>
        <end position="154"/>
    </location>
</feature>
<reference evidence="10 11" key="1">
    <citation type="journal article" date="2016" name="Nat. Commun.">
        <title>Thousands of microbial genomes shed light on interconnected biogeochemical processes in an aquifer system.</title>
        <authorList>
            <person name="Anantharaman K."/>
            <person name="Brown C.T."/>
            <person name="Hug L.A."/>
            <person name="Sharon I."/>
            <person name="Castelle C.J."/>
            <person name="Probst A.J."/>
            <person name="Thomas B.C."/>
            <person name="Singh A."/>
            <person name="Wilkins M.J."/>
            <person name="Karaoz U."/>
            <person name="Brodie E.L."/>
            <person name="Williams K.H."/>
            <person name="Hubbard S.S."/>
            <person name="Banfield J.F."/>
        </authorList>
    </citation>
    <scope>NUCLEOTIDE SEQUENCE [LARGE SCALE GENOMIC DNA]</scope>
    <source>
        <strain evidence="11">RIFCSPLOWO2_12_FULL_64_10</strain>
    </source>
</reference>
<feature type="transmembrane region" description="Helical" evidence="8">
    <location>
        <begin position="75"/>
        <end position="95"/>
    </location>
</feature>
<evidence type="ECO:0000256" key="5">
    <source>
        <dbReference type="ARBA" id="ARBA00022748"/>
    </source>
</evidence>
<feature type="domain" description="Cytochrome c assembly protein" evidence="9">
    <location>
        <begin position="7"/>
        <end position="164"/>
    </location>
</feature>
<comment type="subcellular location">
    <subcellularLocation>
        <location evidence="1">Membrane</location>
        <topology evidence="1">Multi-pass membrane protein</topology>
    </subcellularLocation>
</comment>
<comment type="caution">
    <text evidence="10">The sequence shown here is derived from an EMBL/GenBank/DDBJ whole genome shotgun (WGS) entry which is preliminary data.</text>
</comment>
<dbReference type="EMBL" id="MFKF01000154">
    <property type="protein sequence ID" value="OGG52170.1"/>
    <property type="molecule type" value="Genomic_DNA"/>
</dbReference>
<evidence type="ECO:0000256" key="2">
    <source>
        <dbReference type="ARBA" id="ARBA00005840"/>
    </source>
</evidence>
<dbReference type="InterPro" id="IPR003557">
    <property type="entry name" value="Cyt_c_biogenesis_CcmC"/>
</dbReference>
<feature type="transmembrane region" description="Helical" evidence="8">
    <location>
        <begin position="174"/>
        <end position="198"/>
    </location>
</feature>
<dbReference type="PRINTS" id="PR01386">
    <property type="entry name" value="CCMCBIOGNSIS"/>
</dbReference>
<evidence type="ECO:0000256" key="1">
    <source>
        <dbReference type="ARBA" id="ARBA00004141"/>
    </source>
</evidence>
<keyword evidence="7 8" id="KW-0472">Membrane</keyword>
<evidence type="ECO:0000256" key="6">
    <source>
        <dbReference type="ARBA" id="ARBA00022989"/>
    </source>
</evidence>
<dbReference type="AlphaFoldDB" id="A0A1F6CSW1"/>
<dbReference type="GO" id="GO:0017004">
    <property type="term" value="P:cytochrome complex assembly"/>
    <property type="evidence" value="ECO:0007669"/>
    <property type="project" value="UniProtKB-KW"/>
</dbReference>
<organism evidence="10 11">
    <name type="scientific">Handelsmanbacteria sp. (strain RIFCSPLOWO2_12_FULL_64_10)</name>
    <dbReference type="NCBI Taxonomy" id="1817868"/>
    <lineage>
        <taxon>Bacteria</taxon>
        <taxon>Candidatus Handelsmaniibacteriota</taxon>
    </lineage>
</organism>
<sequence length="226" mass="25558">MSTILGILALAGMLVAPYFALIYASVEKEQKLAQKIFYFHVPSAWVSFLGFFIVFVASVLYLWKKERIYDLWASAAAEVGVLFCTLVLLTGPIWAKPIWNAWWVWDARLTTTLVLWLIYVAYLMLRSYGGDAAQNAKFRAVLGIVGFLDVPLIYESVNIWRTLHPPQLIRKGGLQADMFEALMVCLTAFTALFLALLFQRVSLARAEEELATIRADLQERETSPTP</sequence>
<gene>
    <name evidence="10" type="ORF">A3F84_19385</name>
</gene>
<dbReference type="PANTHER" id="PTHR30071">
    <property type="entry name" value="HEME EXPORTER PROTEIN C"/>
    <property type="match status" value="1"/>
</dbReference>
<evidence type="ECO:0000256" key="8">
    <source>
        <dbReference type="SAM" id="Phobius"/>
    </source>
</evidence>
<feature type="transmembrane region" description="Helical" evidence="8">
    <location>
        <begin position="107"/>
        <end position="125"/>
    </location>
</feature>
<evidence type="ECO:0000256" key="3">
    <source>
        <dbReference type="ARBA" id="ARBA00016463"/>
    </source>
</evidence>
<accession>A0A1F6CSW1</accession>
<dbReference type="InterPro" id="IPR002541">
    <property type="entry name" value="Cyt_c_assembly"/>
</dbReference>
<dbReference type="Pfam" id="PF01578">
    <property type="entry name" value="Cytochrom_C_asm"/>
    <property type="match status" value="1"/>
</dbReference>